<keyword evidence="1" id="KW-0812">Transmembrane</keyword>
<reference evidence="3" key="1">
    <citation type="submission" date="2021-05" db="EMBL/GenBank/DDBJ databases">
        <title>Direct Submission.</title>
        <authorList>
            <person name="Li K."/>
            <person name="Gao J."/>
        </authorList>
    </citation>
    <scope>NUCLEOTIDE SEQUENCE [LARGE SCALE GENOMIC DNA]</scope>
    <source>
        <strain evidence="3">MG62</strain>
    </source>
</reference>
<evidence type="ECO:0000313" key="2">
    <source>
        <dbReference type="EMBL" id="QWB27756.1"/>
    </source>
</evidence>
<dbReference type="EMBL" id="CP075896">
    <property type="protein sequence ID" value="QWB27756.1"/>
    <property type="molecule type" value="Genomic_DNA"/>
</dbReference>
<keyword evidence="1" id="KW-0472">Membrane</keyword>
<gene>
    <name evidence="2" type="ORF">KJK29_37020</name>
</gene>
<keyword evidence="1" id="KW-1133">Transmembrane helix</keyword>
<keyword evidence="3" id="KW-1185">Reference proteome</keyword>
<evidence type="ECO:0000256" key="1">
    <source>
        <dbReference type="SAM" id="Phobius"/>
    </source>
</evidence>
<evidence type="ECO:0000313" key="3">
    <source>
        <dbReference type="Proteomes" id="UP000679629"/>
    </source>
</evidence>
<accession>A0ABX8G2Q5</accession>
<sequence>MNSEGGRTTNPWVSFVLAFVALYAVIAVVMFLSGSGAAQALGTPAAILIGPAVGIGVVRYRKTR</sequence>
<feature type="transmembrane region" description="Helical" evidence="1">
    <location>
        <begin position="12"/>
        <end position="32"/>
    </location>
</feature>
<protein>
    <submittedName>
        <fullName evidence="2">Uncharacterized protein</fullName>
    </submittedName>
</protein>
<organism evidence="2 3">
    <name type="scientific">Streptomyces koelreuteriae</name>
    <dbReference type="NCBI Taxonomy" id="2838015"/>
    <lineage>
        <taxon>Bacteria</taxon>
        <taxon>Bacillati</taxon>
        <taxon>Actinomycetota</taxon>
        <taxon>Actinomycetes</taxon>
        <taxon>Kitasatosporales</taxon>
        <taxon>Streptomycetaceae</taxon>
        <taxon>Streptomyces</taxon>
    </lineage>
</organism>
<name>A0ABX8G2Q5_9ACTN</name>
<dbReference type="RefSeq" id="WP_215123709.1">
    <property type="nucleotide sequence ID" value="NZ_CBDRKV010000008.1"/>
</dbReference>
<feature type="transmembrane region" description="Helical" evidence="1">
    <location>
        <begin position="38"/>
        <end position="58"/>
    </location>
</feature>
<dbReference type="Proteomes" id="UP000679629">
    <property type="component" value="Chromosome"/>
</dbReference>
<proteinExistence type="predicted"/>